<evidence type="ECO:0000256" key="3">
    <source>
        <dbReference type="ARBA" id="ARBA00012754"/>
    </source>
</evidence>
<comment type="catalytic activity">
    <reaction evidence="1">
        <text>Hydrolysis of terminal, non-reducing beta-D-mannose residues in beta-D-mannosides.</text>
        <dbReference type="EC" id="3.2.1.25"/>
    </reaction>
</comment>
<dbReference type="EMBL" id="JAMTCJ010000002">
    <property type="protein sequence ID" value="MCP2176522.1"/>
    <property type="molecule type" value="Genomic_DNA"/>
</dbReference>
<dbReference type="Proteomes" id="UP001206895">
    <property type="component" value="Unassembled WGS sequence"/>
</dbReference>
<dbReference type="PANTHER" id="PTHR43730">
    <property type="entry name" value="BETA-MANNOSIDASE"/>
    <property type="match status" value="1"/>
</dbReference>
<proteinExistence type="inferred from homology"/>
<keyword evidence="5" id="KW-0326">Glycosidase</keyword>
<evidence type="ECO:0000313" key="7">
    <source>
        <dbReference type="EMBL" id="MCP2176522.1"/>
    </source>
</evidence>
<dbReference type="SUPFAM" id="SSF49785">
    <property type="entry name" value="Galactose-binding domain-like"/>
    <property type="match status" value="1"/>
</dbReference>
<protein>
    <recommendedName>
        <fullName evidence="3">beta-mannosidase</fullName>
        <ecNumber evidence="3">3.2.1.25</ecNumber>
    </recommendedName>
</protein>
<evidence type="ECO:0000256" key="2">
    <source>
        <dbReference type="ARBA" id="ARBA00007401"/>
    </source>
</evidence>
<dbReference type="Gene3D" id="3.20.20.80">
    <property type="entry name" value="Glycosidases"/>
    <property type="match status" value="1"/>
</dbReference>
<evidence type="ECO:0000313" key="8">
    <source>
        <dbReference type="Proteomes" id="UP001206895"/>
    </source>
</evidence>
<dbReference type="InterPro" id="IPR017853">
    <property type="entry name" value="GH"/>
</dbReference>
<evidence type="ECO:0000259" key="6">
    <source>
        <dbReference type="Pfam" id="PF00703"/>
    </source>
</evidence>
<dbReference type="InterPro" id="IPR013783">
    <property type="entry name" value="Ig-like_fold"/>
</dbReference>
<dbReference type="Gene3D" id="2.60.40.10">
    <property type="entry name" value="Immunoglobulins"/>
    <property type="match status" value="1"/>
</dbReference>
<evidence type="ECO:0000256" key="5">
    <source>
        <dbReference type="ARBA" id="ARBA00023295"/>
    </source>
</evidence>
<comment type="similarity">
    <text evidence="2">Belongs to the glycosyl hydrolase 2 family.</text>
</comment>
<sequence length="809" mass="85682">MDTATLVACEPDAFEKPADLTADVLAGGLEVDGPGLVTDVSGWQALVGPGRTVDDLDWWLVADLDHDHPVRIRFDGITFPATVFVDGEVAAQIESMFLPQSVAVTAGPHRVVIRFGSLTRWLARRRPRGRWRSSLVAAQGLRWARTTLLGRAPVYAGSPPPVGLWKPVTIERDATVDGLRVEVDVSRATVTSTGRCVDVTGAEVDGRRVSAQLTDPSGNVVATGSTIGADGGRFSLSLTVAEPQLWWPNGYGPQPLYRMTLTLGDTAVIRTVAFRTLGADRAGGGFRVVVNDTRIFCRGAVWTAVDGVGTHADTDLVRARLATLADAGATMVRLPGGLLYEGSAFWEACAHLGLLVWQDAMVATFDPPADLDATTRLELETVLAQVGGNPSMAVVSGGSETVQQPVMLGLPASERSLPLIETVLSAAAIDAGIPYVESSPSAPADTDDFPLRADTGISHWFGVGGYRRPIHDVVTSGVRFAAEALAFAIPPSPAAVERHFGSALVAGHDPVWKAGVPRDRGSSWDFEDVRDVYVEEVFGVDPAAVRGRDPERYLQLGRIAVGEAMSRCFTQWRNDPACGGALVLAASDLAPGAGWGLIDVDGEAKLPLAMVARTWASVALFVRDGGLDGVLVDAVNDGPSPLVGQITLYAARDGGAMVASGTRAVSIPARGSISLRDSEITGVFRDLSDAYRFGPRTADAVEAVLTVGSEVRAREVLCVRPGAPTTSADPPTASAYPVAGGWELEITASVALRWVEIDCKDFVPGDNVFHLVPGRPYRVALRSDDADRTPRGRLTTPDHPAPITIEVRT</sequence>
<evidence type="ECO:0000256" key="1">
    <source>
        <dbReference type="ARBA" id="ARBA00000829"/>
    </source>
</evidence>
<gene>
    <name evidence="7" type="ORF">LX13_002341</name>
</gene>
<dbReference type="InterPro" id="IPR050887">
    <property type="entry name" value="Beta-mannosidase_GH2"/>
</dbReference>
<name>A0ABT1HF14_9NOCA</name>
<dbReference type="InterPro" id="IPR006102">
    <property type="entry name" value="Ig-like_GH2"/>
</dbReference>
<dbReference type="RefSeq" id="WP_253661501.1">
    <property type="nucleotide sequence ID" value="NZ_BAAAJQ010000001.1"/>
</dbReference>
<comment type="caution">
    <text evidence="7">The sequence shown here is derived from an EMBL/GenBank/DDBJ whole genome shotgun (WGS) entry which is preliminary data.</text>
</comment>
<keyword evidence="4" id="KW-0378">Hydrolase</keyword>
<dbReference type="EC" id="3.2.1.25" evidence="3"/>
<accession>A0ABT1HF14</accession>
<dbReference type="PANTHER" id="PTHR43730:SF1">
    <property type="entry name" value="BETA-MANNOSIDASE"/>
    <property type="match status" value="1"/>
</dbReference>
<dbReference type="InterPro" id="IPR036156">
    <property type="entry name" value="Beta-gal/glucu_dom_sf"/>
</dbReference>
<evidence type="ECO:0000256" key="4">
    <source>
        <dbReference type="ARBA" id="ARBA00022801"/>
    </source>
</evidence>
<feature type="domain" description="Glycoside hydrolase family 2 immunoglobulin-like beta-sandwich" evidence="6">
    <location>
        <begin position="177"/>
        <end position="265"/>
    </location>
</feature>
<dbReference type="Gene3D" id="2.60.120.260">
    <property type="entry name" value="Galactose-binding domain-like"/>
    <property type="match status" value="1"/>
</dbReference>
<dbReference type="Pfam" id="PF00703">
    <property type="entry name" value="Glyco_hydro_2"/>
    <property type="match status" value="1"/>
</dbReference>
<dbReference type="SUPFAM" id="SSF51445">
    <property type="entry name" value="(Trans)glycosidases"/>
    <property type="match status" value="1"/>
</dbReference>
<dbReference type="InterPro" id="IPR008979">
    <property type="entry name" value="Galactose-bd-like_sf"/>
</dbReference>
<dbReference type="SUPFAM" id="SSF49303">
    <property type="entry name" value="beta-Galactosidase/glucuronidase domain"/>
    <property type="match status" value="2"/>
</dbReference>
<reference evidence="7 8" key="1">
    <citation type="submission" date="2022-06" db="EMBL/GenBank/DDBJ databases">
        <title>Genomic Encyclopedia of Archaeal and Bacterial Type Strains, Phase II (KMG-II): from individual species to whole genera.</title>
        <authorList>
            <person name="Goeker M."/>
        </authorList>
    </citation>
    <scope>NUCLEOTIDE SEQUENCE [LARGE SCALE GENOMIC DNA]</scope>
    <source>
        <strain evidence="7 8">DSM 44693</strain>
    </source>
</reference>
<keyword evidence="8" id="KW-1185">Reference proteome</keyword>
<organism evidence="7 8">
    <name type="scientific">Williamsia maris</name>
    <dbReference type="NCBI Taxonomy" id="72806"/>
    <lineage>
        <taxon>Bacteria</taxon>
        <taxon>Bacillati</taxon>
        <taxon>Actinomycetota</taxon>
        <taxon>Actinomycetes</taxon>
        <taxon>Mycobacteriales</taxon>
        <taxon>Nocardiaceae</taxon>
        <taxon>Williamsia</taxon>
    </lineage>
</organism>